<protein>
    <submittedName>
        <fullName evidence="3">Uncharacterized protein</fullName>
    </submittedName>
</protein>
<sequence length="49" mass="5429">MKDKTVLVWTVSAVVYVGIVMLVYSILAAQEPIPDEKPHDGHALEEHAK</sequence>
<proteinExistence type="predicted"/>
<keyword evidence="1" id="KW-0812">Transmembrane</keyword>
<dbReference type="Proteomes" id="UP000429980">
    <property type="component" value="Unassembled WGS sequence"/>
</dbReference>
<dbReference type="Proteomes" id="UP001216709">
    <property type="component" value="Unassembled WGS sequence"/>
</dbReference>
<evidence type="ECO:0000313" key="2">
    <source>
        <dbReference type="EMBL" id="MDE1452768.1"/>
    </source>
</evidence>
<name>A0A6I7TWK6_9BACI</name>
<dbReference type="AlphaFoldDB" id="A0A6I7TWK6"/>
<dbReference type="GeneID" id="62105707"/>
<evidence type="ECO:0000313" key="4">
    <source>
        <dbReference type="EMBL" id="TWL35905.1"/>
    </source>
</evidence>
<feature type="transmembrane region" description="Helical" evidence="1">
    <location>
        <begin position="6"/>
        <end position="27"/>
    </location>
</feature>
<organism evidence="3 5">
    <name type="scientific">Bacillus paralicheniformis</name>
    <dbReference type="NCBI Taxonomy" id="1648923"/>
    <lineage>
        <taxon>Bacteria</taxon>
        <taxon>Bacillati</taxon>
        <taxon>Bacillota</taxon>
        <taxon>Bacilli</taxon>
        <taxon>Bacillales</taxon>
        <taxon>Bacillaceae</taxon>
        <taxon>Bacillus</taxon>
    </lineage>
</organism>
<dbReference type="EMBL" id="LKPO01000001">
    <property type="protein sequence ID" value="OLF98646.1"/>
    <property type="molecule type" value="Genomic_DNA"/>
</dbReference>
<comment type="caution">
    <text evidence="3">The sequence shown here is derived from an EMBL/GenBank/DDBJ whole genome shotgun (WGS) entry which is preliminary data.</text>
</comment>
<evidence type="ECO:0000256" key="1">
    <source>
        <dbReference type="SAM" id="Phobius"/>
    </source>
</evidence>
<keyword evidence="1" id="KW-1133">Transmembrane helix</keyword>
<accession>A0A6I7TWK6</accession>
<reference evidence="4 6" key="2">
    <citation type="submission" date="2019-06" db="EMBL/GenBank/DDBJ databases">
        <title>Genome sequence analysis of &gt;100 Bacillus licheniformis strains suggests intrinsic resistance to this species.</title>
        <authorList>
            <person name="Wels M."/>
            <person name="Siezen R.J."/>
            <person name="Johansen E."/>
            <person name="Stuer-Lauridsen B."/>
            <person name="Bjerre K."/>
            <person name="Nielsen B.K.K."/>
        </authorList>
    </citation>
    <scope>NUCLEOTIDE SEQUENCE [LARGE SCALE GENOMIC DNA]</scope>
    <source>
        <strain evidence="4 6">BAC-15381</strain>
    </source>
</reference>
<keyword evidence="6" id="KW-1185">Reference proteome</keyword>
<reference evidence="2" key="3">
    <citation type="submission" date="2022-12" db="EMBL/GenBank/DDBJ databases">
        <title>Draft Genome Sequences of Bacillus licheniformis and Bacillus paralicheniformis strains isolated from Irish skim milk powders.</title>
        <authorList>
            <person name="Lourenco A."/>
            <person name="Li F."/>
            <person name="Geraldine D."/>
            <person name="Tobin J.T."/>
            <person name="Butler F."/>
            <person name="Jordan K."/>
            <person name="Obrien T."/>
        </authorList>
    </citation>
    <scope>NUCLEOTIDE SEQUENCE</scope>
    <source>
        <strain evidence="2">3370</strain>
    </source>
</reference>
<gene>
    <name evidence="3" type="ORF">B4121_0173</name>
    <name evidence="4" type="ORF">CHCC15381_1839</name>
    <name evidence="2" type="ORF">PVN32_11360</name>
</gene>
<reference evidence="3 5" key="1">
    <citation type="journal article" date="2016" name="Front. Microbiol.">
        <title>High-Level Heat Resistance of Spores of Bacillus amyloliquefaciens and Bacillus licheniformis Results from the Presence of a spoVA Operon in a Tn1546 Transposon.</title>
        <authorList>
            <person name="Berendsen E.M."/>
            <person name="Koning R.A."/>
            <person name="Boekhorst J."/>
            <person name="de Jong A."/>
            <person name="Kuipers O.P."/>
            <person name="Wells-Bennik M.H."/>
        </authorList>
    </citation>
    <scope>NUCLEOTIDE SEQUENCE [LARGE SCALE GENOMIC DNA]</scope>
    <source>
        <strain evidence="3 5">B4121</strain>
    </source>
</reference>
<dbReference type="Proteomes" id="UP000185604">
    <property type="component" value="Unassembled WGS sequence"/>
</dbReference>
<evidence type="ECO:0000313" key="6">
    <source>
        <dbReference type="Proteomes" id="UP000429980"/>
    </source>
</evidence>
<dbReference type="RefSeq" id="WP_023856286.1">
    <property type="nucleotide sequence ID" value="NZ_AP025339.1"/>
</dbReference>
<evidence type="ECO:0000313" key="5">
    <source>
        <dbReference type="Proteomes" id="UP000185604"/>
    </source>
</evidence>
<evidence type="ECO:0000313" key="3">
    <source>
        <dbReference type="EMBL" id="OLF98646.1"/>
    </source>
</evidence>
<dbReference type="EMBL" id="JARAFO010000026">
    <property type="protein sequence ID" value="MDE1452768.1"/>
    <property type="molecule type" value="Genomic_DNA"/>
</dbReference>
<keyword evidence="1" id="KW-0472">Membrane</keyword>
<dbReference type="EMBL" id="NILF01000056">
    <property type="protein sequence ID" value="TWL35905.1"/>
    <property type="molecule type" value="Genomic_DNA"/>
</dbReference>